<dbReference type="Gene3D" id="3.30.559.10">
    <property type="entry name" value="Chloramphenicol acetyltransferase-like domain"/>
    <property type="match status" value="1"/>
</dbReference>
<comment type="subunit">
    <text evidence="3">Forms a 24-polypeptide structural core with octahedral symmetry.</text>
</comment>
<keyword evidence="4 7" id="KW-0808">Transferase</keyword>
<dbReference type="CDD" id="cd06849">
    <property type="entry name" value="lipoyl_domain"/>
    <property type="match status" value="1"/>
</dbReference>
<reference evidence="11" key="1">
    <citation type="submission" date="2016-11" db="EMBL/GenBank/DDBJ databases">
        <authorList>
            <person name="Varghese N."/>
            <person name="Submissions S."/>
        </authorList>
    </citation>
    <scope>NUCLEOTIDE SEQUENCE [LARGE SCALE GENOMIC DNA]</scope>
    <source>
        <strain evidence="11">DSM 16579</strain>
    </source>
</reference>
<evidence type="ECO:0000256" key="5">
    <source>
        <dbReference type="ARBA" id="ARBA00022823"/>
    </source>
</evidence>
<dbReference type="AlphaFoldDB" id="A0A1M4VIQ1"/>
<dbReference type="Pfam" id="PF00198">
    <property type="entry name" value="2-oxoacid_dh"/>
    <property type="match status" value="1"/>
</dbReference>
<evidence type="ECO:0000259" key="9">
    <source>
        <dbReference type="PROSITE" id="PS51826"/>
    </source>
</evidence>
<dbReference type="Proteomes" id="UP000184517">
    <property type="component" value="Unassembled WGS sequence"/>
</dbReference>
<dbReference type="GO" id="GO:0031405">
    <property type="term" value="F:lipoic acid binding"/>
    <property type="evidence" value="ECO:0007669"/>
    <property type="project" value="TreeGrafter"/>
</dbReference>
<dbReference type="SUPFAM" id="SSF47005">
    <property type="entry name" value="Peripheral subunit-binding domain of 2-oxo acid dehydrogenase complex"/>
    <property type="match status" value="1"/>
</dbReference>
<dbReference type="SUPFAM" id="SSF52777">
    <property type="entry name" value="CoA-dependent acyltransferases"/>
    <property type="match status" value="1"/>
</dbReference>
<organism evidence="10 11">
    <name type="scientific">Marinomonas polaris DSM 16579</name>
    <dbReference type="NCBI Taxonomy" id="1122206"/>
    <lineage>
        <taxon>Bacteria</taxon>
        <taxon>Pseudomonadati</taxon>
        <taxon>Pseudomonadota</taxon>
        <taxon>Gammaproteobacteria</taxon>
        <taxon>Oceanospirillales</taxon>
        <taxon>Oceanospirillaceae</taxon>
        <taxon>Marinomonas</taxon>
    </lineage>
</organism>
<evidence type="ECO:0000256" key="6">
    <source>
        <dbReference type="ARBA" id="ARBA00023315"/>
    </source>
</evidence>
<evidence type="ECO:0000256" key="3">
    <source>
        <dbReference type="ARBA" id="ARBA00011484"/>
    </source>
</evidence>
<dbReference type="OrthoDB" id="9805770at2"/>
<dbReference type="PROSITE" id="PS50968">
    <property type="entry name" value="BIOTINYL_LIPOYL"/>
    <property type="match status" value="1"/>
</dbReference>
<dbReference type="InterPro" id="IPR003016">
    <property type="entry name" value="2-oxoA_DH_lipoyl-BS"/>
</dbReference>
<dbReference type="PANTHER" id="PTHR43178">
    <property type="entry name" value="DIHYDROLIPOAMIDE ACETYLTRANSFERASE COMPONENT OF PYRUVATE DEHYDROGENASE COMPLEX"/>
    <property type="match status" value="1"/>
</dbReference>
<evidence type="ECO:0000313" key="10">
    <source>
        <dbReference type="EMBL" id="SHE68745.1"/>
    </source>
</evidence>
<dbReference type="PROSITE" id="PS51826">
    <property type="entry name" value="PSBD"/>
    <property type="match status" value="1"/>
</dbReference>
<feature type="domain" description="Lipoyl-binding" evidence="8">
    <location>
        <begin position="4"/>
        <end position="79"/>
    </location>
</feature>
<dbReference type="Pfam" id="PF00364">
    <property type="entry name" value="Biotin_lipoyl"/>
    <property type="match status" value="1"/>
</dbReference>
<dbReference type="Pfam" id="PF02817">
    <property type="entry name" value="E3_binding"/>
    <property type="match status" value="1"/>
</dbReference>
<comment type="cofactor">
    <cofactor evidence="1 7">
        <name>(R)-lipoate</name>
        <dbReference type="ChEBI" id="CHEBI:83088"/>
    </cofactor>
</comment>
<comment type="similarity">
    <text evidence="2 7">Belongs to the 2-oxoacid dehydrogenase family.</text>
</comment>
<keyword evidence="11" id="KW-1185">Reference proteome</keyword>
<dbReference type="InterPro" id="IPR001078">
    <property type="entry name" value="2-oxoacid_DH_actylTfrase"/>
</dbReference>
<feature type="domain" description="Peripheral subunit-binding (PSBD)" evidence="9">
    <location>
        <begin position="125"/>
        <end position="162"/>
    </location>
</feature>
<dbReference type="EMBL" id="FQVF01000003">
    <property type="protein sequence ID" value="SHE68745.1"/>
    <property type="molecule type" value="Genomic_DNA"/>
</dbReference>
<dbReference type="PROSITE" id="PS00189">
    <property type="entry name" value="LIPOYL"/>
    <property type="match status" value="1"/>
</dbReference>
<dbReference type="PANTHER" id="PTHR43178:SF5">
    <property type="entry name" value="LIPOAMIDE ACYLTRANSFERASE COMPONENT OF BRANCHED-CHAIN ALPHA-KETO ACID DEHYDROGENASE COMPLEX, MITOCHONDRIAL"/>
    <property type="match status" value="1"/>
</dbReference>
<gene>
    <name evidence="10" type="ORF">SAMN02745753_00665</name>
</gene>
<evidence type="ECO:0000313" key="11">
    <source>
        <dbReference type="Proteomes" id="UP000184517"/>
    </source>
</evidence>
<evidence type="ECO:0000256" key="7">
    <source>
        <dbReference type="RuleBase" id="RU003423"/>
    </source>
</evidence>
<keyword evidence="6 7" id="KW-0012">Acyltransferase</keyword>
<dbReference type="InterPro" id="IPR011053">
    <property type="entry name" value="Single_hybrid_motif"/>
</dbReference>
<dbReference type="RefSeq" id="WP_072838302.1">
    <property type="nucleotide sequence ID" value="NZ_FQVF01000003.1"/>
</dbReference>
<name>A0A1M4VIQ1_9GAMM</name>
<evidence type="ECO:0000256" key="4">
    <source>
        <dbReference type="ARBA" id="ARBA00022679"/>
    </source>
</evidence>
<proteinExistence type="inferred from homology"/>
<dbReference type="InterPro" id="IPR023213">
    <property type="entry name" value="CAT-like_dom_sf"/>
</dbReference>
<protein>
    <recommendedName>
        <fullName evidence="7">Dihydrolipoamide acetyltransferase component of pyruvate dehydrogenase complex</fullName>
        <ecNumber evidence="7">2.3.1.-</ecNumber>
    </recommendedName>
</protein>
<sequence>MNESMTITLPVGALEGTAAVFSTWLVGEGDQVRKGDPILELETDKVSMEVCAENDGSIGKILATSGDNVDEKTILGYLNCGEQSEVDKASVDKSLSPVANDASQNASVVEVAKCDVADDGSKRHLIGPAVRKLLRKHNLNLSSIDGSGKGGRVTRDDILAFIDTRADEDKSHSNTSIPAEKSHGLKSKLVPHTSMRKKIANHMVDSLLHTSPHVTSVFEMDMGRIIEHRKMCKMGFEEAGVKLTFTAYFLAASAKAMQKVPVVNSRFHDDCLEIFEDINIGVGTALGDDGLIVPVVKQVQEKNLFEIASALQQQTDKARQGKLAAADMRDGTFTISNHGVSGSLFATPIIINQPQVAILGIGKLEKRAVVEEANGEDIIVIRPKCYVSLSIDHRALDAYQTNLFLSHFVEVIENWGK</sequence>
<dbReference type="InterPro" id="IPR004167">
    <property type="entry name" value="PSBD"/>
</dbReference>
<keyword evidence="5 7" id="KW-0450">Lipoyl</keyword>
<dbReference type="SUPFAM" id="SSF51230">
    <property type="entry name" value="Single hybrid motif"/>
    <property type="match status" value="1"/>
</dbReference>
<dbReference type="InterPro" id="IPR000089">
    <property type="entry name" value="Biotin_lipoyl"/>
</dbReference>
<dbReference type="Gene3D" id="2.40.50.100">
    <property type="match status" value="1"/>
</dbReference>
<dbReference type="Gene3D" id="4.10.320.10">
    <property type="entry name" value="E3-binding domain"/>
    <property type="match status" value="1"/>
</dbReference>
<evidence type="ECO:0000259" key="8">
    <source>
        <dbReference type="PROSITE" id="PS50968"/>
    </source>
</evidence>
<dbReference type="InterPro" id="IPR036625">
    <property type="entry name" value="E3-bd_dom_sf"/>
</dbReference>
<evidence type="ECO:0000256" key="1">
    <source>
        <dbReference type="ARBA" id="ARBA00001938"/>
    </source>
</evidence>
<evidence type="ECO:0000256" key="2">
    <source>
        <dbReference type="ARBA" id="ARBA00007317"/>
    </source>
</evidence>
<dbReference type="InterPro" id="IPR050743">
    <property type="entry name" value="2-oxoacid_DH_E2_comp"/>
</dbReference>
<dbReference type="GO" id="GO:0005737">
    <property type="term" value="C:cytoplasm"/>
    <property type="evidence" value="ECO:0007669"/>
    <property type="project" value="TreeGrafter"/>
</dbReference>
<dbReference type="STRING" id="1122206.SAMN02745753_00665"/>
<dbReference type="GO" id="GO:0016407">
    <property type="term" value="F:acetyltransferase activity"/>
    <property type="evidence" value="ECO:0007669"/>
    <property type="project" value="TreeGrafter"/>
</dbReference>
<accession>A0A1M4VIQ1</accession>
<dbReference type="EC" id="2.3.1.-" evidence="7"/>